<dbReference type="KEGG" id="sna:Snas_0021"/>
<dbReference type="AlphaFoldDB" id="D3PTY5"/>
<evidence type="ECO:0000256" key="1">
    <source>
        <dbReference type="SAM" id="MobiDB-lite"/>
    </source>
</evidence>
<feature type="region of interest" description="Disordered" evidence="1">
    <location>
        <begin position="237"/>
        <end position="257"/>
    </location>
</feature>
<evidence type="ECO:0000313" key="4">
    <source>
        <dbReference type="Proteomes" id="UP000000844"/>
    </source>
</evidence>
<reference evidence="3 4" key="1">
    <citation type="journal article" date="2009" name="Stand. Genomic Sci.">
        <title>Complete genome sequence of Stackebrandtia nassauensis type strain (LLR-40K-21).</title>
        <authorList>
            <person name="Munk C."/>
            <person name="Lapidus A."/>
            <person name="Copeland A."/>
            <person name="Jando M."/>
            <person name="Mayilraj S."/>
            <person name="Glavina Del Rio T."/>
            <person name="Nolan M."/>
            <person name="Chen F."/>
            <person name="Lucas S."/>
            <person name="Tice H."/>
            <person name="Cheng J.F."/>
            <person name="Han C."/>
            <person name="Detter J.C."/>
            <person name="Bruce D."/>
            <person name="Goodwin L."/>
            <person name="Chain P."/>
            <person name="Pitluck S."/>
            <person name="Goker M."/>
            <person name="Ovchinikova G."/>
            <person name="Pati A."/>
            <person name="Ivanova N."/>
            <person name="Mavromatis K."/>
            <person name="Chen A."/>
            <person name="Palaniappan K."/>
            <person name="Land M."/>
            <person name="Hauser L."/>
            <person name="Chang Y.J."/>
            <person name="Jeffries C.D."/>
            <person name="Bristow J."/>
            <person name="Eisen J.A."/>
            <person name="Markowitz V."/>
            <person name="Hugenholtz P."/>
            <person name="Kyrpides N.C."/>
            <person name="Klenk H.P."/>
        </authorList>
    </citation>
    <scope>NUCLEOTIDE SEQUENCE [LARGE SCALE GENOMIC DNA]</scope>
    <source>
        <strain evidence="4">DSM 44728 / CIP 108903 / NRRL B-16338 / NBRC 102104 / LLR-40K-21</strain>
    </source>
</reference>
<dbReference type="RefSeq" id="WP_013015314.1">
    <property type="nucleotide sequence ID" value="NC_013947.1"/>
</dbReference>
<keyword evidence="2" id="KW-0732">Signal</keyword>
<dbReference type="Proteomes" id="UP000000844">
    <property type="component" value="Chromosome"/>
</dbReference>
<proteinExistence type="predicted"/>
<keyword evidence="4" id="KW-1185">Reference proteome</keyword>
<evidence type="ECO:0000256" key="2">
    <source>
        <dbReference type="SAM" id="SignalP"/>
    </source>
</evidence>
<evidence type="ECO:0000313" key="3">
    <source>
        <dbReference type="EMBL" id="ADD39743.1"/>
    </source>
</evidence>
<feature type="signal peptide" evidence="2">
    <location>
        <begin position="1"/>
        <end position="28"/>
    </location>
</feature>
<feature type="chain" id="PRO_5003049457" evidence="2">
    <location>
        <begin position="29"/>
        <end position="257"/>
    </location>
</feature>
<sequence length="257" mass="24483">MNKWLQRTVGTASIACGIALAASGIAQANQPIEIGDPLGSVSSLSSVADPGSVTGLAGGVPTDGLPAGGLPTDNPVGMVPDATQLTGQVGGVTKDLPGKKVVGSVSKLGKTGTQAADTAAPKTEGLPVGDGVPVVGGVTHGGLPVVGGNPITGGSAGQDLVNGVPVVGNMVGSAMNPNTVPAAAAKPAKAEKFGMGSDLVGSTMLGKGAVGGLHGDVTRPAEDLPLVGQLPVVDGLTQGGLPGATPLGADAPAPKKK</sequence>
<name>D3PTY5_STANL</name>
<organism evidence="3 4">
    <name type="scientific">Stackebrandtia nassauensis (strain DSM 44728 / CIP 108903 / NRRL B-16338 / NBRC 102104 / LLR-40K-21)</name>
    <dbReference type="NCBI Taxonomy" id="446470"/>
    <lineage>
        <taxon>Bacteria</taxon>
        <taxon>Bacillati</taxon>
        <taxon>Actinomycetota</taxon>
        <taxon>Actinomycetes</taxon>
        <taxon>Glycomycetales</taxon>
        <taxon>Glycomycetaceae</taxon>
        <taxon>Stackebrandtia</taxon>
    </lineage>
</organism>
<gene>
    <name evidence="3" type="ordered locus">Snas_0021</name>
</gene>
<dbReference type="EMBL" id="CP001778">
    <property type="protein sequence ID" value="ADD39743.1"/>
    <property type="molecule type" value="Genomic_DNA"/>
</dbReference>
<accession>D3PTY5</accession>
<protein>
    <submittedName>
        <fullName evidence="3">Uncharacterized protein</fullName>
    </submittedName>
</protein>
<dbReference type="HOGENOM" id="CLU_1081459_0_0_11"/>